<gene>
    <name evidence="7" type="ORF">MUB46_13990</name>
</gene>
<protein>
    <recommendedName>
        <fullName evidence="1">glutathione gamma-glutamylcysteinyltransferase</fullName>
        <ecNumber evidence="1">2.3.2.15</ecNumber>
    </recommendedName>
</protein>
<dbReference type="AlphaFoldDB" id="A0AAW5R1E0"/>
<sequence length="240" mass="25847">MRATRLIPILAVFLAVSGPVAADDAVKPEAPIYFLTPDSDDWLQSAEKGDFLPLMSRFVSEYQATFCGIASSVMALNTLGITPPTAPRWYPYDYWDQDNIFSTQVLKDVAPVSAVEGGGLTLAQLETLLDLSGAKAEKTFASDSDVAAFRKAAREALADPDAILIVNFGRAEFGQAGLDGGGHISPVAAYNAEADRFLILDVARYKYLPSWATAERLYAAMNTPDSSSGKTRGFVVVRKP</sequence>
<dbReference type="Proteomes" id="UP001320898">
    <property type="component" value="Unassembled WGS sequence"/>
</dbReference>
<reference evidence="7 8" key="1">
    <citation type="submission" date="2022-04" db="EMBL/GenBank/DDBJ databases">
        <authorList>
            <person name="Ye Y.-Q."/>
            <person name="Du Z.-J."/>
        </authorList>
    </citation>
    <scope>NUCLEOTIDE SEQUENCE [LARGE SCALE GENOMIC DNA]</scope>
    <source>
        <strain evidence="7 8">A6E488</strain>
    </source>
</reference>
<dbReference type="EC" id="2.3.2.15" evidence="1"/>
<keyword evidence="8" id="KW-1185">Reference proteome</keyword>
<evidence type="ECO:0000256" key="2">
    <source>
        <dbReference type="ARBA" id="ARBA00022539"/>
    </source>
</evidence>
<keyword evidence="4" id="KW-0479">Metal-binding</keyword>
<evidence type="ECO:0000313" key="8">
    <source>
        <dbReference type="Proteomes" id="UP001320898"/>
    </source>
</evidence>
<dbReference type="RefSeq" id="WP_261616557.1">
    <property type="nucleotide sequence ID" value="NZ_JALIDZ010000006.1"/>
</dbReference>
<dbReference type="Pfam" id="PF05023">
    <property type="entry name" value="Phytochelatin"/>
    <property type="match status" value="1"/>
</dbReference>
<dbReference type="InterPro" id="IPR038765">
    <property type="entry name" value="Papain-like_cys_pep_sf"/>
</dbReference>
<dbReference type="GO" id="GO:0010038">
    <property type="term" value="P:response to metal ion"/>
    <property type="evidence" value="ECO:0007669"/>
    <property type="project" value="InterPro"/>
</dbReference>
<accession>A0AAW5R1E0</accession>
<evidence type="ECO:0000256" key="4">
    <source>
        <dbReference type="ARBA" id="ARBA00022723"/>
    </source>
</evidence>
<feature type="domain" description="Peptidase C83" evidence="6">
    <location>
        <begin position="15"/>
        <end position="240"/>
    </location>
</feature>
<evidence type="ECO:0000256" key="5">
    <source>
        <dbReference type="SAM" id="SignalP"/>
    </source>
</evidence>
<dbReference type="Gene3D" id="3.90.70.30">
    <property type="entry name" value="Phytochelatin synthase, N-terminal domain"/>
    <property type="match status" value="1"/>
</dbReference>
<dbReference type="PANTHER" id="PTHR33447:SF20">
    <property type="entry name" value="GLUTATHIONE GAMMA-GLUTAMYLCYSTEINYLTRANSFERASE"/>
    <property type="match status" value="1"/>
</dbReference>
<dbReference type="InterPro" id="IPR040409">
    <property type="entry name" value="PCS-like"/>
</dbReference>
<dbReference type="GO" id="GO:0046938">
    <property type="term" value="P:phytochelatin biosynthetic process"/>
    <property type="evidence" value="ECO:0007669"/>
    <property type="project" value="InterPro"/>
</dbReference>
<feature type="chain" id="PRO_5043532000" description="glutathione gamma-glutamylcysteinyltransferase" evidence="5">
    <location>
        <begin position="23"/>
        <end position="240"/>
    </location>
</feature>
<dbReference type="EMBL" id="JALIDZ010000006">
    <property type="protein sequence ID" value="MCT8972972.1"/>
    <property type="molecule type" value="Genomic_DNA"/>
</dbReference>
<name>A0AAW5R1E0_9HYPH</name>
<keyword evidence="2" id="KW-0104">Cadmium</keyword>
<dbReference type="PROSITE" id="PS51443">
    <property type="entry name" value="PCS"/>
    <property type="match status" value="1"/>
</dbReference>
<dbReference type="SUPFAM" id="SSF54001">
    <property type="entry name" value="Cysteine proteinases"/>
    <property type="match status" value="1"/>
</dbReference>
<proteinExistence type="predicted"/>
<dbReference type="InterPro" id="IPR007719">
    <property type="entry name" value="PCS_N"/>
</dbReference>
<dbReference type="GO" id="GO:0046872">
    <property type="term" value="F:metal ion binding"/>
    <property type="evidence" value="ECO:0007669"/>
    <property type="project" value="UniProtKB-KW"/>
</dbReference>
<dbReference type="GO" id="GO:0016756">
    <property type="term" value="F:glutathione gamma-glutamylcysteinyltransferase activity"/>
    <property type="evidence" value="ECO:0007669"/>
    <property type="project" value="UniProtKB-EC"/>
</dbReference>
<evidence type="ECO:0000259" key="6">
    <source>
        <dbReference type="PROSITE" id="PS51443"/>
    </source>
</evidence>
<evidence type="ECO:0000256" key="3">
    <source>
        <dbReference type="ARBA" id="ARBA00022679"/>
    </source>
</evidence>
<comment type="caution">
    <text evidence="7">The sequence shown here is derived from an EMBL/GenBank/DDBJ whole genome shotgun (WGS) entry which is preliminary data.</text>
</comment>
<evidence type="ECO:0000256" key="1">
    <source>
        <dbReference type="ARBA" id="ARBA00012468"/>
    </source>
</evidence>
<evidence type="ECO:0000313" key="7">
    <source>
        <dbReference type="EMBL" id="MCT8972972.1"/>
    </source>
</evidence>
<dbReference type="InterPro" id="IPR038156">
    <property type="entry name" value="PCS_N_sf"/>
</dbReference>
<keyword evidence="3" id="KW-0808">Transferase</keyword>
<keyword evidence="5" id="KW-0732">Signal</keyword>
<organism evidence="7 8">
    <name type="scientific">Microbaculum marinisediminis</name>
    <dbReference type="NCBI Taxonomy" id="2931392"/>
    <lineage>
        <taxon>Bacteria</taxon>
        <taxon>Pseudomonadati</taxon>
        <taxon>Pseudomonadota</taxon>
        <taxon>Alphaproteobacteria</taxon>
        <taxon>Hyphomicrobiales</taxon>
        <taxon>Tepidamorphaceae</taxon>
        <taxon>Microbaculum</taxon>
    </lineage>
</organism>
<feature type="signal peptide" evidence="5">
    <location>
        <begin position="1"/>
        <end position="22"/>
    </location>
</feature>
<dbReference type="PANTHER" id="PTHR33447">
    <property type="entry name" value="GLUTATHIONE GAMMA-GLUTAMYLCYSTEINYLTRANSFERASE"/>
    <property type="match status" value="1"/>
</dbReference>